<name>A0ABT6ZKU1_9ACTN</name>
<proteinExistence type="predicted"/>
<dbReference type="Pfam" id="PF07739">
    <property type="entry name" value="TipAS"/>
    <property type="match status" value="1"/>
</dbReference>
<dbReference type="SUPFAM" id="SSF46955">
    <property type="entry name" value="Putative DNA-binding domain"/>
    <property type="match status" value="1"/>
</dbReference>
<dbReference type="SMART" id="SM00422">
    <property type="entry name" value="HTH_MERR"/>
    <property type="match status" value="1"/>
</dbReference>
<sequence length="255" mass="28624">MKTDYTIGELAALSGVSQRTLRHYEAKGLLAPRRQANGYRVYGSKDVERLQQVLLYRACGLSLETIRALLDDPAHDEAAVLRKHVAALEQRQRDLARLIGTVRKTIDHLEGRRDMTDKERFEGLPAQWVAQNEERYGAEARERYGDEAVDASNGMVLSMSAEDQARFRALSDEVFERLRAAMATGDPAGSEAARLCEAHRDWLCMTWPADAYSLEAHRGLGQLYVVDERFQRYYDGPCGAGAAAFLRDALDAWEG</sequence>
<dbReference type="PROSITE" id="PS00552">
    <property type="entry name" value="HTH_MERR_1"/>
    <property type="match status" value="1"/>
</dbReference>
<evidence type="ECO:0000256" key="1">
    <source>
        <dbReference type="ARBA" id="ARBA00023015"/>
    </source>
</evidence>
<reference evidence="6" key="1">
    <citation type="submission" date="2023-05" db="EMBL/GenBank/DDBJ databases">
        <title>[olsenella] sp. nov., isolated from a pig farm feces dump.</title>
        <authorList>
            <person name="Chang Y.-H."/>
        </authorList>
    </citation>
    <scope>NUCLEOTIDE SEQUENCE</scope>
    <source>
        <strain evidence="6">YH-ols2217</strain>
    </source>
</reference>
<dbReference type="SUPFAM" id="SSF89082">
    <property type="entry name" value="Antibiotic binding domain of TipA-like multidrug resistance regulators"/>
    <property type="match status" value="1"/>
</dbReference>
<evidence type="ECO:0000256" key="3">
    <source>
        <dbReference type="ARBA" id="ARBA00023159"/>
    </source>
</evidence>
<evidence type="ECO:0000256" key="4">
    <source>
        <dbReference type="ARBA" id="ARBA00023163"/>
    </source>
</evidence>
<evidence type="ECO:0000259" key="5">
    <source>
        <dbReference type="PROSITE" id="PS50937"/>
    </source>
</evidence>
<keyword evidence="7" id="KW-1185">Reference proteome</keyword>
<feature type="domain" description="HTH merR-type" evidence="5">
    <location>
        <begin position="4"/>
        <end position="72"/>
    </location>
</feature>
<dbReference type="InterPro" id="IPR012925">
    <property type="entry name" value="TipAS_dom"/>
</dbReference>
<dbReference type="Gene3D" id="1.10.1660.10">
    <property type="match status" value="1"/>
</dbReference>
<dbReference type="InterPro" id="IPR000551">
    <property type="entry name" value="MerR-type_HTH_dom"/>
</dbReference>
<dbReference type="InterPro" id="IPR047057">
    <property type="entry name" value="MerR_fam"/>
</dbReference>
<keyword evidence="4" id="KW-0804">Transcription</keyword>
<organism evidence="6 7">
    <name type="scientific">Kribbibacterium absianum</name>
    <dbReference type="NCBI Taxonomy" id="3044210"/>
    <lineage>
        <taxon>Bacteria</taxon>
        <taxon>Bacillati</taxon>
        <taxon>Actinomycetota</taxon>
        <taxon>Coriobacteriia</taxon>
        <taxon>Coriobacteriales</taxon>
        <taxon>Kribbibacteriaceae</taxon>
        <taxon>Kribbibacterium</taxon>
    </lineage>
</organism>
<dbReference type="Pfam" id="PF13411">
    <property type="entry name" value="MerR_1"/>
    <property type="match status" value="1"/>
</dbReference>
<dbReference type="PROSITE" id="PS50937">
    <property type="entry name" value="HTH_MERR_2"/>
    <property type="match status" value="1"/>
</dbReference>
<dbReference type="InterPro" id="IPR009061">
    <property type="entry name" value="DNA-bd_dom_put_sf"/>
</dbReference>
<keyword evidence="1" id="KW-0805">Transcription regulation</keyword>
<dbReference type="Proteomes" id="UP001431693">
    <property type="component" value="Unassembled WGS sequence"/>
</dbReference>
<comment type="caution">
    <text evidence="6">The sequence shown here is derived from an EMBL/GenBank/DDBJ whole genome shotgun (WGS) entry which is preliminary data.</text>
</comment>
<protein>
    <submittedName>
        <fullName evidence="6">MerR family transcriptional regulator</fullName>
    </submittedName>
</protein>
<dbReference type="RefSeq" id="WP_283713720.1">
    <property type="nucleotide sequence ID" value="NZ_JASJEW010000006.1"/>
</dbReference>
<dbReference type="PANTHER" id="PTHR30204:SF90">
    <property type="entry name" value="HTH-TYPE TRANSCRIPTIONAL ACTIVATOR MTA"/>
    <property type="match status" value="1"/>
</dbReference>
<dbReference type="CDD" id="cd01106">
    <property type="entry name" value="HTH_TipAL-Mta"/>
    <property type="match status" value="1"/>
</dbReference>
<dbReference type="InterPro" id="IPR036244">
    <property type="entry name" value="TipA-like_antibiotic-bd"/>
</dbReference>
<evidence type="ECO:0000256" key="2">
    <source>
        <dbReference type="ARBA" id="ARBA00023125"/>
    </source>
</evidence>
<keyword evidence="2" id="KW-0238">DNA-binding</keyword>
<dbReference type="Gene3D" id="1.10.490.50">
    <property type="entry name" value="Antibiotic binding domain of TipA-like multidrug resistance regulators"/>
    <property type="match status" value="1"/>
</dbReference>
<gene>
    <name evidence="6" type="ORF">QJ043_05285</name>
</gene>
<accession>A0ABT6ZKU1</accession>
<dbReference type="PRINTS" id="PR00040">
    <property type="entry name" value="HTHMERR"/>
</dbReference>
<dbReference type="PANTHER" id="PTHR30204">
    <property type="entry name" value="REDOX-CYCLING DRUG-SENSING TRANSCRIPTIONAL ACTIVATOR SOXR"/>
    <property type="match status" value="1"/>
</dbReference>
<evidence type="ECO:0000313" key="6">
    <source>
        <dbReference type="EMBL" id="MDJ1129492.1"/>
    </source>
</evidence>
<dbReference type="EMBL" id="JASJEX010000002">
    <property type="protein sequence ID" value="MDJ1129492.1"/>
    <property type="molecule type" value="Genomic_DNA"/>
</dbReference>
<keyword evidence="3" id="KW-0010">Activator</keyword>
<evidence type="ECO:0000313" key="7">
    <source>
        <dbReference type="Proteomes" id="UP001431693"/>
    </source>
</evidence>